<feature type="short sequence motif" description="'HIGH' region" evidence="9">
    <location>
        <begin position="31"/>
        <end position="41"/>
    </location>
</feature>
<accession>A0A1J5G0M1</accession>
<evidence type="ECO:0000256" key="8">
    <source>
        <dbReference type="ARBA" id="ARBA00023146"/>
    </source>
</evidence>
<comment type="subcellular location">
    <subcellularLocation>
        <location evidence="9">Cytoplasm</location>
    </subcellularLocation>
</comment>
<dbReference type="PRINTS" id="PR00983">
    <property type="entry name" value="TRNASYNTHCYS"/>
</dbReference>
<dbReference type="SUPFAM" id="SSF47323">
    <property type="entry name" value="Anticodon-binding domain of a subclass of class I aminoacyl-tRNA synthetases"/>
    <property type="match status" value="1"/>
</dbReference>
<comment type="subunit">
    <text evidence="1 9">Monomer.</text>
</comment>
<dbReference type="HAMAP" id="MF_00041">
    <property type="entry name" value="Cys_tRNA_synth"/>
    <property type="match status" value="1"/>
</dbReference>
<keyword evidence="7 9" id="KW-0648">Protein biosynthesis</keyword>
<keyword evidence="2 9" id="KW-0436">Ligase</keyword>
<sequence>MDVRLFNSLSRSIEKLEPIHDREVRMYNCGPTVYGFAHIGNLRSFIVNDMLRRVLEYTGHDVMQVMNITDIDDKMITRANEQGVSIHTLGLEYENFLFADLKSLNVLTPHKIPHATAHVGGMIVMIEKLIREGFAYKTSDGVYFEVAKAKNYGALAHLNMDAETEARVEGTLDKKSARDFALWKFETPDDYGNAYDASFGRGRPGWHIECSEMARDTLGETIDIHTGGVDLIFPHHTNEISQSEAFNGKPFVKIWLHNEFVMVDGQKMSKSLGNHTTLKIITESGFPPLAFRYFVLGAHYRSKLNFTFEALEGAQNALKKLTEHIGEEVGSVNKDYKERFVDFITQDLDIPRALALAWEVAKDASISPADKTATLLDFDRVFGLGLFVRKKETVPNNIKVLTKSREEARENKDWKKSDKIRNEINFLGWRVEDTEKGTKISKLD</sequence>
<evidence type="ECO:0000256" key="2">
    <source>
        <dbReference type="ARBA" id="ARBA00022598"/>
    </source>
</evidence>
<keyword evidence="4 9" id="KW-0547">Nucleotide-binding</keyword>
<evidence type="ECO:0000256" key="4">
    <source>
        <dbReference type="ARBA" id="ARBA00022741"/>
    </source>
</evidence>
<dbReference type="InterPro" id="IPR014729">
    <property type="entry name" value="Rossmann-like_a/b/a_fold"/>
</dbReference>
<dbReference type="EC" id="6.1.1.16" evidence="9"/>
<feature type="domain" description="tRNA synthetases class I catalytic" evidence="10">
    <location>
        <begin position="16"/>
        <end position="315"/>
    </location>
</feature>
<dbReference type="PANTHER" id="PTHR10890:SF3">
    <property type="entry name" value="CYSTEINE--TRNA LIGASE, CYTOPLASMIC"/>
    <property type="match status" value="1"/>
</dbReference>
<dbReference type="Proteomes" id="UP000182059">
    <property type="component" value="Unassembled WGS sequence"/>
</dbReference>
<keyword evidence="9" id="KW-0963">Cytoplasm</keyword>
<feature type="binding site" evidence="9">
    <location>
        <position position="235"/>
    </location>
    <ligand>
        <name>Zn(2+)</name>
        <dbReference type="ChEBI" id="CHEBI:29105"/>
    </ligand>
</feature>
<comment type="caution">
    <text evidence="11">The sequence shown here is derived from an EMBL/GenBank/DDBJ whole genome shotgun (WGS) entry which is preliminary data.</text>
</comment>
<evidence type="ECO:0000313" key="11">
    <source>
        <dbReference type="EMBL" id="OIP65884.1"/>
    </source>
</evidence>
<dbReference type="SUPFAM" id="SSF52374">
    <property type="entry name" value="Nucleotidylyl transferase"/>
    <property type="match status" value="1"/>
</dbReference>
<dbReference type="AlphaFoldDB" id="A0A1J5G0M1"/>
<comment type="catalytic activity">
    <reaction evidence="9">
        <text>tRNA(Cys) + L-cysteine + ATP = L-cysteinyl-tRNA(Cys) + AMP + diphosphate</text>
        <dbReference type="Rhea" id="RHEA:17773"/>
        <dbReference type="Rhea" id="RHEA-COMP:9661"/>
        <dbReference type="Rhea" id="RHEA-COMP:9679"/>
        <dbReference type="ChEBI" id="CHEBI:30616"/>
        <dbReference type="ChEBI" id="CHEBI:33019"/>
        <dbReference type="ChEBI" id="CHEBI:35235"/>
        <dbReference type="ChEBI" id="CHEBI:78442"/>
        <dbReference type="ChEBI" id="CHEBI:78517"/>
        <dbReference type="ChEBI" id="CHEBI:456215"/>
        <dbReference type="EC" id="6.1.1.16"/>
    </reaction>
</comment>
<dbReference type="EMBL" id="MNYX01000031">
    <property type="protein sequence ID" value="OIP65884.1"/>
    <property type="molecule type" value="Genomic_DNA"/>
</dbReference>
<evidence type="ECO:0000256" key="1">
    <source>
        <dbReference type="ARBA" id="ARBA00011245"/>
    </source>
</evidence>
<proteinExistence type="inferred from homology"/>
<feature type="short sequence motif" description="'KMSKS' region" evidence="9">
    <location>
        <begin position="267"/>
        <end position="271"/>
    </location>
</feature>
<dbReference type="Pfam" id="PF01406">
    <property type="entry name" value="tRNA-synt_1e"/>
    <property type="match status" value="1"/>
</dbReference>
<keyword evidence="3 9" id="KW-0479">Metal-binding</keyword>
<evidence type="ECO:0000256" key="3">
    <source>
        <dbReference type="ARBA" id="ARBA00022723"/>
    </source>
</evidence>
<dbReference type="InterPro" id="IPR009080">
    <property type="entry name" value="tRNAsynth_Ia_anticodon-bd"/>
</dbReference>
<dbReference type="GO" id="GO:0008270">
    <property type="term" value="F:zinc ion binding"/>
    <property type="evidence" value="ECO:0007669"/>
    <property type="project" value="UniProtKB-UniRule"/>
</dbReference>
<comment type="similarity">
    <text evidence="9">Belongs to the class-I aminoacyl-tRNA synthetase family.</text>
</comment>
<evidence type="ECO:0000259" key="10">
    <source>
        <dbReference type="Pfam" id="PF01406"/>
    </source>
</evidence>
<protein>
    <recommendedName>
        <fullName evidence="9">Cysteine--tRNA ligase</fullName>
        <ecNumber evidence="9">6.1.1.16</ecNumber>
    </recommendedName>
    <alternativeName>
        <fullName evidence="9">Cysteinyl-tRNA synthetase</fullName>
        <shortName evidence="9">CysRS</shortName>
    </alternativeName>
</protein>
<keyword evidence="6 9" id="KW-0067">ATP-binding</keyword>
<dbReference type="GO" id="GO:0005524">
    <property type="term" value="F:ATP binding"/>
    <property type="evidence" value="ECO:0007669"/>
    <property type="project" value="UniProtKB-UniRule"/>
</dbReference>
<dbReference type="InterPro" id="IPR032678">
    <property type="entry name" value="tRNA-synt_1_cat_dom"/>
</dbReference>
<organism evidence="11 12">
    <name type="scientific">Candidatus Nomurabacteria bacterium CG2_30_43_9</name>
    <dbReference type="NCBI Taxonomy" id="1805283"/>
    <lineage>
        <taxon>Bacteria</taxon>
        <taxon>Candidatus Nomuraibacteriota</taxon>
    </lineage>
</organism>
<gene>
    <name evidence="9" type="primary">cysS</name>
    <name evidence="11" type="ORF">AUK15_01160</name>
</gene>
<dbReference type="CDD" id="cd00672">
    <property type="entry name" value="CysRS_core"/>
    <property type="match status" value="1"/>
</dbReference>
<keyword evidence="5 9" id="KW-0862">Zinc</keyword>
<dbReference type="GO" id="GO:0005829">
    <property type="term" value="C:cytosol"/>
    <property type="evidence" value="ECO:0007669"/>
    <property type="project" value="TreeGrafter"/>
</dbReference>
<evidence type="ECO:0000256" key="9">
    <source>
        <dbReference type="HAMAP-Rule" id="MF_00041"/>
    </source>
</evidence>
<feature type="binding site" evidence="9">
    <location>
        <position position="29"/>
    </location>
    <ligand>
        <name>Zn(2+)</name>
        <dbReference type="ChEBI" id="CHEBI:29105"/>
    </ligand>
</feature>
<keyword evidence="8 9" id="KW-0030">Aminoacyl-tRNA synthetase</keyword>
<evidence type="ECO:0000256" key="7">
    <source>
        <dbReference type="ARBA" id="ARBA00022917"/>
    </source>
</evidence>
<dbReference type="GO" id="GO:0006423">
    <property type="term" value="P:cysteinyl-tRNA aminoacylation"/>
    <property type="evidence" value="ECO:0007669"/>
    <property type="project" value="UniProtKB-UniRule"/>
</dbReference>
<feature type="binding site" evidence="9">
    <location>
        <position position="270"/>
    </location>
    <ligand>
        <name>ATP</name>
        <dbReference type="ChEBI" id="CHEBI:30616"/>
    </ligand>
</feature>
<dbReference type="InterPro" id="IPR024909">
    <property type="entry name" value="Cys-tRNA/MSH_ligase"/>
</dbReference>
<feature type="binding site" evidence="9">
    <location>
        <position position="210"/>
    </location>
    <ligand>
        <name>Zn(2+)</name>
        <dbReference type="ChEBI" id="CHEBI:29105"/>
    </ligand>
</feature>
<dbReference type="GO" id="GO:0004817">
    <property type="term" value="F:cysteine-tRNA ligase activity"/>
    <property type="evidence" value="ECO:0007669"/>
    <property type="project" value="UniProtKB-UniRule"/>
</dbReference>
<dbReference type="NCBIfam" id="TIGR00435">
    <property type="entry name" value="cysS"/>
    <property type="match status" value="1"/>
</dbReference>
<name>A0A1J5G0M1_9BACT</name>
<evidence type="ECO:0000256" key="6">
    <source>
        <dbReference type="ARBA" id="ARBA00022840"/>
    </source>
</evidence>
<dbReference type="InterPro" id="IPR015803">
    <property type="entry name" value="Cys-tRNA-ligase"/>
</dbReference>
<reference evidence="11 12" key="1">
    <citation type="journal article" date="2016" name="Environ. Microbiol.">
        <title>Genomic resolution of a cold subsurface aquifer community provides metabolic insights for novel microbes adapted to high CO concentrations.</title>
        <authorList>
            <person name="Probst A.J."/>
            <person name="Castelle C.J."/>
            <person name="Singh A."/>
            <person name="Brown C.T."/>
            <person name="Anantharaman K."/>
            <person name="Sharon I."/>
            <person name="Hug L.A."/>
            <person name="Burstein D."/>
            <person name="Emerson J.B."/>
            <person name="Thomas B.C."/>
            <person name="Banfield J.F."/>
        </authorList>
    </citation>
    <scope>NUCLEOTIDE SEQUENCE [LARGE SCALE GENOMIC DNA]</scope>
    <source>
        <strain evidence="11">CG2_30_43_9</strain>
    </source>
</reference>
<evidence type="ECO:0000313" key="12">
    <source>
        <dbReference type="Proteomes" id="UP000182059"/>
    </source>
</evidence>
<evidence type="ECO:0000256" key="5">
    <source>
        <dbReference type="ARBA" id="ARBA00022833"/>
    </source>
</evidence>
<comment type="cofactor">
    <cofactor evidence="9">
        <name>Zn(2+)</name>
        <dbReference type="ChEBI" id="CHEBI:29105"/>
    </cofactor>
    <text evidence="9">Binds 1 zinc ion per subunit.</text>
</comment>
<dbReference type="Gene3D" id="3.40.50.620">
    <property type="entry name" value="HUPs"/>
    <property type="match status" value="1"/>
</dbReference>
<dbReference type="PANTHER" id="PTHR10890">
    <property type="entry name" value="CYSTEINYL-TRNA SYNTHETASE"/>
    <property type="match status" value="1"/>
</dbReference>
<feature type="binding site" evidence="9">
    <location>
        <position position="239"/>
    </location>
    <ligand>
        <name>Zn(2+)</name>
        <dbReference type="ChEBI" id="CHEBI:29105"/>
    </ligand>
</feature>